<dbReference type="SUPFAM" id="SSF56112">
    <property type="entry name" value="Protein kinase-like (PK-like)"/>
    <property type="match status" value="1"/>
</dbReference>
<keyword evidence="6 9" id="KW-0067">ATP-binding</keyword>
<evidence type="ECO:0000313" key="12">
    <source>
        <dbReference type="EMBL" id="CAE8682959.1"/>
    </source>
</evidence>
<dbReference type="InterPro" id="IPR008271">
    <property type="entry name" value="Ser/Thr_kinase_AS"/>
</dbReference>
<dbReference type="InterPro" id="IPR017441">
    <property type="entry name" value="Protein_kinase_ATP_BS"/>
</dbReference>
<gene>
    <name evidence="12" type="ORF">PGLA2088_LOCUS23209</name>
</gene>
<dbReference type="PROSITE" id="PS00108">
    <property type="entry name" value="PROTEIN_KINASE_ST"/>
    <property type="match status" value="1"/>
</dbReference>
<dbReference type="GO" id="GO:0005524">
    <property type="term" value="F:ATP binding"/>
    <property type="evidence" value="ECO:0007669"/>
    <property type="project" value="UniProtKB-UniRule"/>
</dbReference>
<evidence type="ECO:0000256" key="1">
    <source>
        <dbReference type="ARBA" id="ARBA00012513"/>
    </source>
</evidence>
<organism evidence="12 13">
    <name type="scientific">Polarella glacialis</name>
    <name type="common">Dinoflagellate</name>
    <dbReference type="NCBI Taxonomy" id="89957"/>
    <lineage>
        <taxon>Eukaryota</taxon>
        <taxon>Sar</taxon>
        <taxon>Alveolata</taxon>
        <taxon>Dinophyceae</taxon>
        <taxon>Suessiales</taxon>
        <taxon>Suessiaceae</taxon>
        <taxon>Polarella</taxon>
    </lineage>
</organism>
<comment type="caution">
    <text evidence="12">The sequence shown here is derived from an EMBL/GenBank/DDBJ whole genome shotgun (WGS) entry which is preliminary data.</text>
</comment>
<dbReference type="PROSITE" id="PS50011">
    <property type="entry name" value="PROTEIN_KINASE_DOM"/>
    <property type="match status" value="1"/>
</dbReference>
<dbReference type="InterPro" id="IPR000719">
    <property type="entry name" value="Prot_kinase_dom"/>
</dbReference>
<comment type="catalytic activity">
    <reaction evidence="7">
        <text>L-threonyl-[protein] + ATP = O-phospho-L-threonyl-[protein] + ADP + H(+)</text>
        <dbReference type="Rhea" id="RHEA:46608"/>
        <dbReference type="Rhea" id="RHEA-COMP:11060"/>
        <dbReference type="Rhea" id="RHEA-COMP:11605"/>
        <dbReference type="ChEBI" id="CHEBI:15378"/>
        <dbReference type="ChEBI" id="CHEBI:30013"/>
        <dbReference type="ChEBI" id="CHEBI:30616"/>
        <dbReference type="ChEBI" id="CHEBI:61977"/>
        <dbReference type="ChEBI" id="CHEBI:456216"/>
        <dbReference type="EC" id="2.7.11.1"/>
    </reaction>
</comment>
<dbReference type="GO" id="GO:0004674">
    <property type="term" value="F:protein serine/threonine kinase activity"/>
    <property type="evidence" value="ECO:0007669"/>
    <property type="project" value="UniProtKB-KW"/>
</dbReference>
<keyword evidence="3" id="KW-0808">Transferase</keyword>
<protein>
    <recommendedName>
        <fullName evidence="1">non-specific serine/threonine protein kinase</fullName>
        <ecNumber evidence="1">2.7.11.1</ecNumber>
    </recommendedName>
</protein>
<evidence type="ECO:0000256" key="2">
    <source>
        <dbReference type="ARBA" id="ARBA00022527"/>
    </source>
</evidence>
<evidence type="ECO:0000256" key="5">
    <source>
        <dbReference type="ARBA" id="ARBA00022777"/>
    </source>
</evidence>
<dbReference type="EC" id="2.7.11.1" evidence="1"/>
<dbReference type="InterPro" id="IPR051131">
    <property type="entry name" value="NEK_Ser/Thr_kinase_NIMA"/>
</dbReference>
<keyword evidence="5" id="KW-0418">Kinase</keyword>
<dbReference type="AlphaFoldDB" id="A0A813JL81"/>
<keyword evidence="4 9" id="KW-0547">Nucleotide-binding</keyword>
<evidence type="ECO:0000256" key="4">
    <source>
        <dbReference type="ARBA" id="ARBA00022741"/>
    </source>
</evidence>
<evidence type="ECO:0000256" key="7">
    <source>
        <dbReference type="ARBA" id="ARBA00047899"/>
    </source>
</evidence>
<dbReference type="Proteomes" id="UP000626109">
    <property type="component" value="Unassembled WGS sequence"/>
</dbReference>
<evidence type="ECO:0000256" key="9">
    <source>
        <dbReference type="PROSITE-ProRule" id="PRU10141"/>
    </source>
</evidence>
<evidence type="ECO:0000256" key="8">
    <source>
        <dbReference type="ARBA" id="ARBA00048679"/>
    </source>
</evidence>
<name>A0A813JL81_POLGL</name>
<dbReference type="InterPro" id="IPR011009">
    <property type="entry name" value="Kinase-like_dom_sf"/>
</dbReference>
<dbReference type="PANTHER" id="PTHR44899">
    <property type="entry name" value="CAMK FAMILY PROTEIN KINASE"/>
    <property type="match status" value="1"/>
</dbReference>
<feature type="binding site" evidence="9">
    <location>
        <position position="46"/>
    </location>
    <ligand>
        <name>ATP</name>
        <dbReference type="ChEBI" id="CHEBI:30616"/>
    </ligand>
</feature>
<evidence type="ECO:0000313" key="13">
    <source>
        <dbReference type="Proteomes" id="UP000626109"/>
    </source>
</evidence>
<feature type="domain" description="Protein kinase" evidence="11">
    <location>
        <begin position="12"/>
        <end position="280"/>
    </location>
</feature>
<evidence type="ECO:0000256" key="10">
    <source>
        <dbReference type="SAM" id="MobiDB-lite"/>
    </source>
</evidence>
<feature type="region of interest" description="Disordered" evidence="10">
    <location>
        <begin position="297"/>
        <end position="352"/>
    </location>
</feature>
<feature type="compositionally biased region" description="Polar residues" evidence="10">
    <location>
        <begin position="331"/>
        <end position="352"/>
    </location>
</feature>
<accession>A0A813JL81</accession>
<reference evidence="12" key="1">
    <citation type="submission" date="2021-02" db="EMBL/GenBank/DDBJ databases">
        <authorList>
            <person name="Dougan E. K."/>
            <person name="Rhodes N."/>
            <person name="Thang M."/>
            <person name="Chan C."/>
        </authorList>
    </citation>
    <scope>NUCLEOTIDE SEQUENCE</scope>
</reference>
<proteinExistence type="predicted"/>
<sequence length="564" mass="60594">MGYRVGEKAGPYEVLQLLGRGTFGEVLLARDLRKPPQVLHHKVALKTVSCDQLSSDTADRVQEAALSEARLLMQLKHPHIVKCFEAHWDDDRRVVWLALELMDGGDVQCLIDQRRQVLERPFEPHFVRRILACVGSALQYVHSQGVLHRDVKPANVLLARRSQRIKLGDFGISKLLEFSRAHTVVGTPYYLSPEIVSGQAYGSASDGWALGVCLFELAALRRPFEAGNPLALVRRICEEPPLGLPAETAPDLQRAIIGLLERDPYSRLTLAQALSVSEAVAVLAAAAAACSGEHGAQEHSRLSSSHAHSPTRRRSYCSGVSDMSPELLGQPDNSQDVSPVSMATTVSGCGSSPSEVGGAAEIVASLGGLGAASSGSSNQYRYCSEVMSQARAALGADVDDPEDLQHALLALEQEAPEAGEPMYEAFEALSCELRLRIAALRADAAALLQSLLNGPPPSRHGFQMQPERTALALPPQWVPLHGEAYAVDTVTTLCHAGADEDPDGDVAALETAIDLATSLGVDTSVAEERANQRGLLSLRVTWGTFTRFLLLPLGVHFSALANEV</sequence>
<dbReference type="Gene3D" id="1.10.510.10">
    <property type="entry name" value="Transferase(Phosphotransferase) domain 1"/>
    <property type="match status" value="1"/>
</dbReference>
<dbReference type="SMART" id="SM00220">
    <property type="entry name" value="S_TKc"/>
    <property type="match status" value="1"/>
</dbReference>
<keyword evidence="2" id="KW-0723">Serine/threonine-protein kinase</keyword>
<evidence type="ECO:0000256" key="3">
    <source>
        <dbReference type="ARBA" id="ARBA00022679"/>
    </source>
</evidence>
<dbReference type="PANTHER" id="PTHR44899:SF3">
    <property type="entry name" value="SERINE_THREONINE-PROTEIN KINASE NEK1"/>
    <property type="match status" value="1"/>
</dbReference>
<comment type="catalytic activity">
    <reaction evidence="8">
        <text>L-seryl-[protein] + ATP = O-phospho-L-seryl-[protein] + ADP + H(+)</text>
        <dbReference type="Rhea" id="RHEA:17989"/>
        <dbReference type="Rhea" id="RHEA-COMP:9863"/>
        <dbReference type="Rhea" id="RHEA-COMP:11604"/>
        <dbReference type="ChEBI" id="CHEBI:15378"/>
        <dbReference type="ChEBI" id="CHEBI:29999"/>
        <dbReference type="ChEBI" id="CHEBI:30616"/>
        <dbReference type="ChEBI" id="CHEBI:83421"/>
        <dbReference type="ChEBI" id="CHEBI:456216"/>
        <dbReference type="EC" id="2.7.11.1"/>
    </reaction>
</comment>
<dbReference type="PROSITE" id="PS00107">
    <property type="entry name" value="PROTEIN_KINASE_ATP"/>
    <property type="match status" value="1"/>
</dbReference>
<evidence type="ECO:0000256" key="6">
    <source>
        <dbReference type="ARBA" id="ARBA00022840"/>
    </source>
</evidence>
<feature type="non-terminal residue" evidence="12">
    <location>
        <position position="564"/>
    </location>
</feature>
<dbReference type="EMBL" id="CAJNNW010026136">
    <property type="protein sequence ID" value="CAE8682959.1"/>
    <property type="molecule type" value="Genomic_DNA"/>
</dbReference>
<evidence type="ECO:0000259" key="11">
    <source>
        <dbReference type="PROSITE" id="PS50011"/>
    </source>
</evidence>
<dbReference type="Pfam" id="PF00069">
    <property type="entry name" value="Pkinase"/>
    <property type="match status" value="1"/>
</dbReference>